<dbReference type="Proteomes" id="UP000006798">
    <property type="component" value="Chromosome 1"/>
</dbReference>
<reference evidence="1 2" key="1">
    <citation type="journal article" date="2011" name="J. Bacteriol.">
        <title>Complete genome sequence of the type strain Cupriavidus necator N-1.</title>
        <authorList>
            <person name="Poehlein A."/>
            <person name="Kusian B."/>
            <person name="Friedrich B."/>
            <person name="Daniel R."/>
            <person name="Bowien B."/>
        </authorList>
    </citation>
    <scope>NUCLEOTIDE SEQUENCE [LARGE SCALE GENOMIC DNA]</scope>
    <source>
        <strain evidence="2">ATCC 43291 / DSM 13513 / CCUG 52238 / LMG 8453 / N-1</strain>
    </source>
</reference>
<evidence type="ECO:0000313" key="1">
    <source>
        <dbReference type="EMBL" id="AEI76523.1"/>
    </source>
</evidence>
<dbReference type="KEGG" id="cnc:CNE_1c11680"/>
<dbReference type="AlphaFoldDB" id="G0ER05"/>
<dbReference type="HOGENOM" id="CLU_1105696_0_0_4"/>
<organism evidence="1 2">
    <name type="scientific">Cupriavidus necator (strain ATCC 43291 / DSM 13513 / CCUG 52238 / LMG 8453 / N-1)</name>
    <name type="common">Ralstonia eutropha</name>
    <dbReference type="NCBI Taxonomy" id="1042878"/>
    <lineage>
        <taxon>Bacteria</taxon>
        <taxon>Pseudomonadati</taxon>
        <taxon>Pseudomonadota</taxon>
        <taxon>Betaproteobacteria</taxon>
        <taxon>Burkholderiales</taxon>
        <taxon>Burkholderiaceae</taxon>
        <taxon>Cupriavidus</taxon>
    </lineage>
</organism>
<gene>
    <name evidence="1" type="ordered locus">CNE_1c11680</name>
</gene>
<dbReference type="GeneID" id="34308835"/>
<protein>
    <submittedName>
        <fullName evidence="1">Uncharacterized protein</fullName>
    </submittedName>
</protein>
<name>G0ER05_CUPNN</name>
<sequence length="251" mass="27520">MAKHRRTNRAPSINSIGARIPEEQGLRLAATSRDDAKTFRKSPRTHVDDIAVDQLASAMKAKLAEKRKEGAGGWDNPLECSIERLAQLMAEALCKGKLVNVANYAAMLRARGASEQVVAEHAMRAFLQGSRETMAAKAEQLERLTASLSNIVHDQVVVMQAAWIEWEHGRGADDAMGWIHNTLCGPGHIPDEDAPYGMEAQAWFDANQSNPMPQCFCGRPSHIGWMKQGFCSEAHYAEAKVRATTNSEAPA</sequence>
<evidence type="ECO:0000313" key="2">
    <source>
        <dbReference type="Proteomes" id="UP000006798"/>
    </source>
</evidence>
<dbReference type="EMBL" id="CP002877">
    <property type="protein sequence ID" value="AEI76523.1"/>
    <property type="molecule type" value="Genomic_DNA"/>
</dbReference>
<dbReference type="RefSeq" id="WP_013956176.1">
    <property type="nucleotide sequence ID" value="NC_015726.1"/>
</dbReference>
<proteinExistence type="predicted"/>
<accession>G0ER05</accession>